<proteinExistence type="predicted"/>
<keyword evidence="1" id="KW-1133">Transmembrane helix</keyword>
<sequence>MKSIYQIFSYISLLFLLLSYGLFSQDSMIPGSHEDGEKLLEEKQYSQAEKLAVHLLTNNPSDPKAEFILTRAWIGIGREEAKKGSFDRAKLFLQKAYSKWPLNQELKSEIESISKKANQRSLTNTSFSKGHASNSNTIILLDSELYRSIENLKEELNSLYLQTQTNKNENSNVASREKFYQTSILVLILFSALNLMFTIVLWRRR</sequence>
<keyword evidence="1" id="KW-0812">Transmembrane</keyword>
<keyword evidence="3" id="KW-1185">Reference proteome</keyword>
<evidence type="ECO:0000313" key="3">
    <source>
        <dbReference type="Proteomes" id="UP000231919"/>
    </source>
</evidence>
<feature type="transmembrane region" description="Helical" evidence="1">
    <location>
        <begin position="179"/>
        <end position="202"/>
    </location>
</feature>
<organism evidence="2 3">
    <name type="scientific">Leptospira kmetyi</name>
    <dbReference type="NCBI Taxonomy" id="408139"/>
    <lineage>
        <taxon>Bacteria</taxon>
        <taxon>Pseudomonadati</taxon>
        <taxon>Spirochaetota</taxon>
        <taxon>Spirochaetia</taxon>
        <taxon>Leptospirales</taxon>
        <taxon>Leptospiraceae</taxon>
        <taxon>Leptospira</taxon>
    </lineage>
</organism>
<dbReference type="Gene3D" id="1.25.40.10">
    <property type="entry name" value="Tetratricopeptide repeat domain"/>
    <property type="match status" value="1"/>
</dbReference>
<protein>
    <recommendedName>
        <fullName evidence="4">Tetratricopeptide repeat protein</fullName>
    </recommendedName>
</protein>
<dbReference type="RefSeq" id="WP_100755680.1">
    <property type="nucleotide sequence ID" value="NZ_NPDP01000021.1"/>
</dbReference>
<reference evidence="2 3" key="1">
    <citation type="submission" date="2017-07" db="EMBL/GenBank/DDBJ databases">
        <title>Leptospira spp. isolated from tropical soils.</title>
        <authorList>
            <person name="Thibeaux R."/>
            <person name="Iraola G."/>
            <person name="Ferres I."/>
            <person name="Bierque E."/>
            <person name="Girault D."/>
            <person name="Soupe-Gilbert M.-E."/>
            <person name="Picardeau M."/>
            <person name="Goarant C."/>
        </authorList>
    </citation>
    <scope>NUCLEOTIDE SEQUENCE [LARGE SCALE GENOMIC DNA]</scope>
    <source>
        <strain evidence="2 3">JW2-C-B1</strain>
    </source>
</reference>
<comment type="caution">
    <text evidence="2">The sequence shown here is derived from an EMBL/GenBank/DDBJ whole genome shotgun (WGS) entry which is preliminary data.</text>
</comment>
<evidence type="ECO:0000256" key="1">
    <source>
        <dbReference type="SAM" id="Phobius"/>
    </source>
</evidence>
<dbReference type="Proteomes" id="UP000231919">
    <property type="component" value="Unassembled WGS sequence"/>
</dbReference>
<gene>
    <name evidence="2" type="ORF">CH378_12355</name>
</gene>
<dbReference type="EMBL" id="NPDP01000021">
    <property type="protein sequence ID" value="PJZ29478.1"/>
    <property type="molecule type" value="Genomic_DNA"/>
</dbReference>
<dbReference type="SUPFAM" id="SSF48452">
    <property type="entry name" value="TPR-like"/>
    <property type="match status" value="1"/>
</dbReference>
<evidence type="ECO:0000313" key="2">
    <source>
        <dbReference type="EMBL" id="PJZ29478.1"/>
    </source>
</evidence>
<keyword evidence="1" id="KW-0472">Membrane</keyword>
<name>A0ABX4N831_9LEPT</name>
<evidence type="ECO:0008006" key="4">
    <source>
        <dbReference type="Google" id="ProtNLM"/>
    </source>
</evidence>
<dbReference type="InterPro" id="IPR011990">
    <property type="entry name" value="TPR-like_helical_dom_sf"/>
</dbReference>
<accession>A0ABX4N831</accession>